<dbReference type="EMBL" id="CP002467">
    <property type="protein sequence ID" value="ADV84153.1"/>
    <property type="molecule type" value="Genomic_DNA"/>
</dbReference>
<organism evidence="1 2">
    <name type="scientific">Terriglobus saanensis (strain ATCC BAA-1853 / DSM 23119 / SP1PR4)</name>
    <dbReference type="NCBI Taxonomy" id="401053"/>
    <lineage>
        <taxon>Bacteria</taxon>
        <taxon>Pseudomonadati</taxon>
        <taxon>Acidobacteriota</taxon>
        <taxon>Terriglobia</taxon>
        <taxon>Terriglobales</taxon>
        <taxon>Acidobacteriaceae</taxon>
        <taxon>Terriglobus</taxon>
    </lineage>
</organism>
<dbReference type="AlphaFoldDB" id="E8UXC9"/>
<dbReference type="HOGENOM" id="CLU_179944_0_0_0"/>
<dbReference type="OrthoDB" id="123068at2"/>
<evidence type="ECO:0000313" key="2">
    <source>
        <dbReference type="Proteomes" id="UP000006844"/>
    </source>
</evidence>
<accession>E8UXC9</accession>
<gene>
    <name evidence="1" type="ordered locus">AciPR4_3399</name>
</gene>
<reference evidence="1 2" key="1">
    <citation type="journal article" date="2012" name="Stand. Genomic Sci.">
        <title>Complete genome sequence of Terriglobus saanensis type strain SP1PR4(T), an Acidobacteria from tundra soil.</title>
        <authorList>
            <person name="Rawat S.R."/>
            <person name="Mannisto M.K."/>
            <person name="Starovoytov V."/>
            <person name="Goodwin L."/>
            <person name="Nolan M."/>
            <person name="Hauser L."/>
            <person name="Land M."/>
            <person name="Davenport K.W."/>
            <person name="Woyke T."/>
            <person name="Haggblom M.M."/>
        </authorList>
    </citation>
    <scope>NUCLEOTIDE SEQUENCE</scope>
    <source>
        <strain evidence="2">ATCC BAA-1853 / DSM 23119 / SP1PR4</strain>
    </source>
</reference>
<dbReference type="eggNOG" id="ENOG5033BRU">
    <property type="taxonomic scope" value="Bacteria"/>
</dbReference>
<protein>
    <submittedName>
        <fullName evidence="1">Uncharacterized protein</fullName>
    </submittedName>
</protein>
<proteinExistence type="predicted"/>
<dbReference type="KEGG" id="tsa:AciPR4_3399"/>
<evidence type="ECO:0000313" key="1">
    <source>
        <dbReference type="EMBL" id="ADV84153.1"/>
    </source>
</evidence>
<keyword evidence="2" id="KW-1185">Reference proteome</keyword>
<dbReference type="Proteomes" id="UP000006844">
    <property type="component" value="Chromosome"/>
</dbReference>
<sequence>MVGYVLRILGKVVAGAVLLLALAYAVDWAVWRVHLSHGAGVATVTVDQVTVVALKGNKEEYYPDGSADVQCSRSMFPEGGDSPCWWLQRHRHVLVQE</sequence>
<name>E8UXC9_TERSS</name>